<sequence length="325" mass="36105">MSRVPQAPKAAREPGSGASKNARGGLLAMPSRKTLITTGAVVLGAIVVVLLAIWIRSTSAGQDFIRTYPGHSELPAGTQEGLPLWLSWQHFLNAFFLLLIVRTGLQVRTVQRPAAYFTRNNKGLIRTKNPPTKISLDLWFHLCLDALWVLNGVVFIVLLFATGHWVRIVPTSWDVFPNAVSAGLQYASLNWPTENGWVNYNALQLLTYFLTVFVAAPLALLTGIRMSGAWPKKAAVNKFYPLELARKVHFPVMIYFVAFVVVHVFLVLSTGMLRNLNHMYGNHDGEDWLGFWLFVASLVVMAAAWLLARPVFLRPIASLMGKVGR</sequence>
<evidence type="ECO:0000313" key="9">
    <source>
        <dbReference type="EMBL" id="SEB53893.1"/>
    </source>
</evidence>
<keyword evidence="10" id="KW-1185">Reference proteome</keyword>
<dbReference type="GO" id="GO:0009055">
    <property type="term" value="F:electron transfer activity"/>
    <property type="evidence" value="ECO:0007669"/>
    <property type="project" value="InterPro"/>
</dbReference>
<dbReference type="AlphaFoldDB" id="A0A1H4K644"/>
<dbReference type="GO" id="GO:0005886">
    <property type="term" value="C:plasma membrane"/>
    <property type="evidence" value="ECO:0007669"/>
    <property type="project" value="UniProtKB-SubCell"/>
</dbReference>
<evidence type="ECO:0000256" key="3">
    <source>
        <dbReference type="ARBA" id="ARBA00022692"/>
    </source>
</evidence>
<organism evidence="9 10">
    <name type="scientific">Arthrobacter woluwensis</name>
    <dbReference type="NCBI Taxonomy" id="156980"/>
    <lineage>
        <taxon>Bacteria</taxon>
        <taxon>Bacillati</taxon>
        <taxon>Actinomycetota</taxon>
        <taxon>Actinomycetes</taxon>
        <taxon>Micrococcales</taxon>
        <taxon>Micrococcaceae</taxon>
        <taxon>Arthrobacter</taxon>
    </lineage>
</organism>
<accession>A0A1H4K644</accession>
<proteinExistence type="predicted"/>
<feature type="transmembrane region" description="Helical" evidence="7">
    <location>
        <begin position="205"/>
        <end position="227"/>
    </location>
</feature>
<feature type="transmembrane region" description="Helical" evidence="7">
    <location>
        <begin position="138"/>
        <end position="161"/>
    </location>
</feature>
<evidence type="ECO:0000256" key="1">
    <source>
        <dbReference type="ARBA" id="ARBA00004651"/>
    </source>
</evidence>
<keyword evidence="3 7" id="KW-0812">Transmembrane</keyword>
<dbReference type="Proteomes" id="UP000182652">
    <property type="component" value="Unassembled WGS sequence"/>
</dbReference>
<dbReference type="Gene3D" id="1.20.950.20">
    <property type="entry name" value="Transmembrane di-heme cytochromes, Chain C"/>
    <property type="match status" value="1"/>
</dbReference>
<feature type="domain" description="Cytochrome b561 bacterial/Ni-hydrogenase" evidence="8">
    <location>
        <begin position="84"/>
        <end position="279"/>
    </location>
</feature>
<evidence type="ECO:0000256" key="4">
    <source>
        <dbReference type="ARBA" id="ARBA00022989"/>
    </source>
</evidence>
<dbReference type="InterPro" id="IPR011577">
    <property type="entry name" value="Cyt_b561_bac/Ni-Hgenase"/>
</dbReference>
<gene>
    <name evidence="9" type="ORF">SAMN04489745_0523</name>
</gene>
<evidence type="ECO:0000256" key="7">
    <source>
        <dbReference type="SAM" id="Phobius"/>
    </source>
</evidence>
<dbReference type="InterPro" id="IPR016174">
    <property type="entry name" value="Di-haem_cyt_TM"/>
</dbReference>
<evidence type="ECO:0000256" key="5">
    <source>
        <dbReference type="ARBA" id="ARBA00023136"/>
    </source>
</evidence>
<feature type="transmembrane region" description="Helical" evidence="7">
    <location>
        <begin position="35"/>
        <end position="55"/>
    </location>
</feature>
<evidence type="ECO:0000313" key="10">
    <source>
        <dbReference type="Proteomes" id="UP000182652"/>
    </source>
</evidence>
<reference evidence="9 10" key="1">
    <citation type="submission" date="2016-10" db="EMBL/GenBank/DDBJ databases">
        <authorList>
            <person name="de Groot N.N."/>
        </authorList>
    </citation>
    <scope>NUCLEOTIDE SEQUENCE [LARGE SCALE GENOMIC DNA]</scope>
    <source>
        <strain evidence="9 10">DSM 10495</strain>
    </source>
</reference>
<comment type="subcellular location">
    <subcellularLocation>
        <location evidence="1">Cell membrane</location>
        <topology evidence="1">Multi-pass membrane protein</topology>
    </subcellularLocation>
</comment>
<evidence type="ECO:0000259" key="8">
    <source>
        <dbReference type="Pfam" id="PF01292"/>
    </source>
</evidence>
<dbReference type="STRING" id="156980.SAMN04489745_0523"/>
<keyword evidence="5 7" id="KW-0472">Membrane</keyword>
<evidence type="ECO:0000256" key="2">
    <source>
        <dbReference type="ARBA" id="ARBA00022475"/>
    </source>
</evidence>
<keyword evidence="4 7" id="KW-1133">Transmembrane helix</keyword>
<dbReference type="EMBL" id="FNSN01000003">
    <property type="protein sequence ID" value="SEB53893.1"/>
    <property type="molecule type" value="Genomic_DNA"/>
</dbReference>
<feature type="region of interest" description="Disordered" evidence="6">
    <location>
        <begin position="1"/>
        <end position="24"/>
    </location>
</feature>
<keyword evidence="2" id="KW-1003">Cell membrane</keyword>
<feature type="transmembrane region" description="Helical" evidence="7">
    <location>
        <begin position="248"/>
        <end position="268"/>
    </location>
</feature>
<protein>
    <submittedName>
        <fullName evidence="9">Cytochrome b/b6/petB</fullName>
    </submittedName>
</protein>
<dbReference type="SUPFAM" id="SSF81342">
    <property type="entry name" value="Transmembrane di-heme cytochromes"/>
    <property type="match status" value="1"/>
</dbReference>
<feature type="transmembrane region" description="Helical" evidence="7">
    <location>
        <begin position="288"/>
        <end position="308"/>
    </location>
</feature>
<dbReference type="Pfam" id="PF01292">
    <property type="entry name" value="Ni_hydr_CYTB"/>
    <property type="match status" value="1"/>
</dbReference>
<evidence type="ECO:0000256" key="6">
    <source>
        <dbReference type="SAM" id="MobiDB-lite"/>
    </source>
</evidence>
<dbReference type="GO" id="GO:0022904">
    <property type="term" value="P:respiratory electron transport chain"/>
    <property type="evidence" value="ECO:0007669"/>
    <property type="project" value="InterPro"/>
</dbReference>
<name>A0A1H4K644_9MICC</name>